<keyword evidence="5" id="KW-0175">Coiled coil</keyword>
<evidence type="ECO:0000256" key="2">
    <source>
        <dbReference type="ARBA" id="ARBA00022801"/>
    </source>
</evidence>
<dbReference type="GO" id="GO:0005634">
    <property type="term" value="C:nucleus"/>
    <property type="evidence" value="ECO:0007669"/>
    <property type="project" value="TreeGrafter"/>
</dbReference>
<dbReference type="SMART" id="SM00184">
    <property type="entry name" value="RING"/>
    <property type="match status" value="1"/>
</dbReference>
<dbReference type="EMBL" id="MN740830">
    <property type="protein sequence ID" value="QHU14074.1"/>
    <property type="molecule type" value="Genomic_DNA"/>
</dbReference>
<dbReference type="SMART" id="SM00487">
    <property type="entry name" value="DEXDc"/>
    <property type="match status" value="1"/>
</dbReference>
<dbReference type="AlphaFoldDB" id="A0A6C0KD19"/>
<dbReference type="GO" id="GO:0006281">
    <property type="term" value="P:DNA repair"/>
    <property type="evidence" value="ECO:0007669"/>
    <property type="project" value="TreeGrafter"/>
</dbReference>
<protein>
    <recommendedName>
        <fullName evidence="6">RING-type domain-containing protein</fullName>
    </recommendedName>
</protein>
<dbReference type="InterPro" id="IPR001650">
    <property type="entry name" value="Helicase_C-like"/>
</dbReference>
<dbReference type="Gene3D" id="3.40.50.300">
    <property type="entry name" value="P-loop containing nucleotide triphosphate hydrolases"/>
    <property type="match status" value="2"/>
</dbReference>
<proteinExistence type="predicted"/>
<dbReference type="GO" id="GO:0008094">
    <property type="term" value="F:ATP-dependent activity, acting on DNA"/>
    <property type="evidence" value="ECO:0007669"/>
    <property type="project" value="TreeGrafter"/>
</dbReference>
<dbReference type="Pfam" id="PF13920">
    <property type="entry name" value="zf-C3HC4_3"/>
    <property type="match status" value="1"/>
</dbReference>
<dbReference type="GO" id="GO:0004386">
    <property type="term" value="F:helicase activity"/>
    <property type="evidence" value="ECO:0007669"/>
    <property type="project" value="UniProtKB-KW"/>
</dbReference>
<evidence type="ECO:0000256" key="4">
    <source>
        <dbReference type="ARBA" id="ARBA00022840"/>
    </source>
</evidence>
<dbReference type="Pfam" id="PF00176">
    <property type="entry name" value="SNF2-rel_dom"/>
    <property type="match status" value="1"/>
</dbReference>
<dbReference type="InterPro" id="IPR027417">
    <property type="entry name" value="P-loop_NTPase"/>
</dbReference>
<dbReference type="Pfam" id="PF00271">
    <property type="entry name" value="Helicase_C"/>
    <property type="match status" value="1"/>
</dbReference>
<dbReference type="InterPro" id="IPR001841">
    <property type="entry name" value="Znf_RING"/>
</dbReference>
<keyword evidence="2" id="KW-0378">Hydrolase</keyword>
<accession>A0A6C0KD19</accession>
<dbReference type="SMART" id="SM00490">
    <property type="entry name" value="HELICc"/>
    <property type="match status" value="1"/>
</dbReference>
<dbReference type="InterPro" id="IPR014001">
    <property type="entry name" value="Helicase_ATP-bd"/>
</dbReference>
<dbReference type="PANTHER" id="PTHR45626">
    <property type="entry name" value="TRANSCRIPTION TERMINATION FACTOR 2-RELATED"/>
    <property type="match status" value="1"/>
</dbReference>
<name>A0A6C0KD19_9ZZZZ</name>
<dbReference type="PROSITE" id="PS50089">
    <property type="entry name" value="ZF_RING_2"/>
    <property type="match status" value="1"/>
</dbReference>
<evidence type="ECO:0000256" key="3">
    <source>
        <dbReference type="ARBA" id="ARBA00022806"/>
    </source>
</evidence>
<organism evidence="7">
    <name type="scientific">viral metagenome</name>
    <dbReference type="NCBI Taxonomy" id="1070528"/>
    <lineage>
        <taxon>unclassified sequences</taxon>
        <taxon>metagenomes</taxon>
        <taxon>organismal metagenomes</taxon>
    </lineage>
</organism>
<keyword evidence="1" id="KW-0547">Nucleotide-binding</keyword>
<dbReference type="Gene3D" id="3.30.40.10">
    <property type="entry name" value="Zinc/RING finger domain, C3HC4 (zinc finger)"/>
    <property type="match status" value="1"/>
</dbReference>
<sequence length="637" mass="72525">MPQDESVSTMLEVYQQPLNHSLSESSPTASQSADIKVPLHPHQLAMIQAMEEKEYACIHGFRLENEIHFSQFAIVGDKVGSGKTLMMLGFLAQMKAKALRTQQDLKVFSRIHPQSKSTFWSHKPIAPIDCSGATLIIVPHTLFHQWKHTITKQTNLSFLEVRTTKTLEKPDFISLIKTRDVTLMSNTIIKHFMEKKVHETMQWSRVVFDEMDNVQFTSTTPMPKANFYWGMTATWSNLLFHGLYMYMSEAFLNRQIQIGLHPELAILLQQDQATNGQNYYARYDIKSQNFFAPFVTKHPSRGHLVLRSSNAFMEQSWRTPPVIEQRIICESPIVHRLVSSFVNQEIQELLHAGDVQTALQRLGVTAENQSSLITAVCDSREKDLERLEKTLAFKETMDYSTPQIKEAAISSLQTRIGSLKEQISNLKERITNAKNEICAICYDEPTTPTFVMCCSRIFCGACIVNCMQRKSSCPLCRADLDYKKLCSIEMGENLRLMTKAIVEAAPKLLKKKDALLKCIMDSSGGRFLVFNRYDNPFNEIEGTLIEQGYRVATVRGNKDHVSNVLNQFEKGEVKILLMNSATAGVGMDLKSATHVILMHAMRKEEERQIIGRAMRLGRTAPLNLIRLLHEEEQQIII</sequence>
<feature type="domain" description="RING-type" evidence="6">
    <location>
        <begin position="438"/>
        <end position="477"/>
    </location>
</feature>
<reference evidence="7" key="1">
    <citation type="journal article" date="2020" name="Nature">
        <title>Giant virus diversity and host interactions through global metagenomics.</title>
        <authorList>
            <person name="Schulz F."/>
            <person name="Roux S."/>
            <person name="Paez-Espino D."/>
            <person name="Jungbluth S."/>
            <person name="Walsh D.A."/>
            <person name="Denef V.J."/>
            <person name="McMahon K.D."/>
            <person name="Konstantinidis K.T."/>
            <person name="Eloe-Fadrosh E.A."/>
            <person name="Kyrpides N.C."/>
            <person name="Woyke T."/>
        </authorList>
    </citation>
    <scope>NUCLEOTIDE SEQUENCE</scope>
    <source>
        <strain evidence="7">GVMAG-S-1101182-85</strain>
    </source>
</reference>
<evidence type="ECO:0000259" key="6">
    <source>
        <dbReference type="PROSITE" id="PS50089"/>
    </source>
</evidence>
<evidence type="ECO:0000256" key="1">
    <source>
        <dbReference type="ARBA" id="ARBA00022741"/>
    </source>
</evidence>
<dbReference type="SUPFAM" id="SSF52540">
    <property type="entry name" value="P-loop containing nucleoside triphosphate hydrolases"/>
    <property type="match status" value="2"/>
</dbReference>
<dbReference type="InterPro" id="IPR013083">
    <property type="entry name" value="Znf_RING/FYVE/PHD"/>
</dbReference>
<keyword evidence="3" id="KW-0347">Helicase</keyword>
<dbReference type="SUPFAM" id="SSF57850">
    <property type="entry name" value="RING/U-box"/>
    <property type="match status" value="1"/>
</dbReference>
<dbReference type="GO" id="GO:0005524">
    <property type="term" value="F:ATP binding"/>
    <property type="evidence" value="ECO:0007669"/>
    <property type="project" value="UniProtKB-KW"/>
</dbReference>
<feature type="coiled-coil region" evidence="5">
    <location>
        <begin position="409"/>
        <end position="436"/>
    </location>
</feature>
<evidence type="ECO:0000313" key="7">
    <source>
        <dbReference type="EMBL" id="QHU14074.1"/>
    </source>
</evidence>
<dbReference type="InterPro" id="IPR000330">
    <property type="entry name" value="SNF2_N"/>
</dbReference>
<dbReference type="GO" id="GO:0016787">
    <property type="term" value="F:hydrolase activity"/>
    <property type="evidence" value="ECO:0007669"/>
    <property type="project" value="UniProtKB-KW"/>
</dbReference>
<keyword evidence="4" id="KW-0067">ATP-binding</keyword>
<evidence type="ECO:0000256" key="5">
    <source>
        <dbReference type="SAM" id="Coils"/>
    </source>
</evidence>
<dbReference type="InterPro" id="IPR050628">
    <property type="entry name" value="SNF2_RAD54_helicase_TF"/>
</dbReference>